<feature type="region of interest" description="Disordered" evidence="1">
    <location>
        <begin position="47"/>
        <end position="69"/>
    </location>
</feature>
<sequence length="161" mass="16939">MAVLSGEEVVSAGSSVTLEDWVVLKLSTEVVASTGILVVLIDGVDRGRGAPDEDEDASPKLVKVDDPDRGALTDGKAVAEMVNEPENGLEEEIVGSKTELKLKVDDGSADETDEVTKLGVEVGSKVVKAKPWEDEPIDEEGIGDISVEAVKEEVKPGDKVV</sequence>
<evidence type="ECO:0000256" key="1">
    <source>
        <dbReference type="SAM" id="MobiDB-lite"/>
    </source>
</evidence>
<reference evidence="3" key="1">
    <citation type="submission" date="2024-04" db="EMBL/GenBank/DDBJ databases">
        <authorList>
            <person name="Shaw F."/>
            <person name="Minotto A."/>
        </authorList>
    </citation>
    <scope>NUCLEOTIDE SEQUENCE [LARGE SCALE GENOMIC DNA]</scope>
</reference>
<name>A0ABP1D2N7_9APHY</name>
<dbReference type="Proteomes" id="UP001497453">
    <property type="component" value="Chromosome 2"/>
</dbReference>
<gene>
    <name evidence="2" type="ORF">GFSPODELE1_LOCUS3504</name>
</gene>
<accession>A0ABP1D2N7</accession>
<evidence type="ECO:0000313" key="2">
    <source>
        <dbReference type="EMBL" id="CAL1701263.1"/>
    </source>
</evidence>
<protein>
    <submittedName>
        <fullName evidence="2">Uncharacterized protein</fullName>
    </submittedName>
</protein>
<evidence type="ECO:0000313" key="3">
    <source>
        <dbReference type="Proteomes" id="UP001497453"/>
    </source>
</evidence>
<organism evidence="2 3">
    <name type="scientific">Somion occarium</name>
    <dbReference type="NCBI Taxonomy" id="3059160"/>
    <lineage>
        <taxon>Eukaryota</taxon>
        <taxon>Fungi</taxon>
        <taxon>Dikarya</taxon>
        <taxon>Basidiomycota</taxon>
        <taxon>Agaricomycotina</taxon>
        <taxon>Agaricomycetes</taxon>
        <taxon>Polyporales</taxon>
        <taxon>Cerrenaceae</taxon>
        <taxon>Somion</taxon>
    </lineage>
</organism>
<proteinExistence type="predicted"/>
<keyword evidence="3" id="KW-1185">Reference proteome</keyword>
<dbReference type="EMBL" id="OZ037945">
    <property type="protein sequence ID" value="CAL1701263.1"/>
    <property type="molecule type" value="Genomic_DNA"/>
</dbReference>